<keyword evidence="3" id="KW-0288">FMN</keyword>
<reference evidence="7" key="1">
    <citation type="submission" date="2014-08" db="EMBL/GenBank/DDBJ databases">
        <authorList>
            <person name="Sharma Rahul"/>
            <person name="Thines Marco"/>
        </authorList>
    </citation>
    <scope>NUCLEOTIDE SEQUENCE</scope>
</reference>
<dbReference type="Pfam" id="PF00724">
    <property type="entry name" value="Oxidored_FMN"/>
    <property type="match status" value="1"/>
</dbReference>
<evidence type="ECO:0000256" key="2">
    <source>
        <dbReference type="ARBA" id="ARBA00022630"/>
    </source>
</evidence>
<dbReference type="SUPFAM" id="SSF51395">
    <property type="entry name" value="FMN-linked oxidoreductases"/>
    <property type="match status" value="1"/>
</dbReference>
<dbReference type="PANTHER" id="PTHR43656:SF5">
    <property type="entry name" value="NADH:FLAVIN OXIDOREDUCTASE_NADH OXIDASE N-TERMINAL DOMAIN-CONTAINING PROTEIN"/>
    <property type="match status" value="1"/>
</dbReference>
<evidence type="ECO:0000256" key="5">
    <source>
        <dbReference type="SAM" id="MobiDB-lite"/>
    </source>
</evidence>
<feature type="compositionally biased region" description="Basic and acidic residues" evidence="5">
    <location>
        <begin position="408"/>
        <end position="424"/>
    </location>
</feature>
<evidence type="ECO:0000256" key="4">
    <source>
        <dbReference type="ARBA" id="ARBA00023002"/>
    </source>
</evidence>
<dbReference type="AlphaFoldDB" id="A0A0F7SEG3"/>
<organism evidence="7">
    <name type="scientific">Phaffia rhodozyma</name>
    <name type="common">Yeast</name>
    <name type="synonym">Xanthophyllomyces dendrorhous</name>
    <dbReference type="NCBI Taxonomy" id="264483"/>
    <lineage>
        <taxon>Eukaryota</taxon>
        <taxon>Fungi</taxon>
        <taxon>Dikarya</taxon>
        <taxon>Basidiomycota</taxon>
        <taxon>Agaricomycotina</taxon>
        <taxon>Tremellomycetes</taxon>
        <taxon>Cystofilobasidiales</taxon>
        <taxon>Mrakiaceae</taxon>
        <taxon>Phaffia</taxon>
    </lineage>
</organism>
<protein>
    <submittedName>
        <fullName evidence="7">Nadh oxidase</fullName>
    </submittedName>
</protein>
<accession>A0A0F7SEG3</accession>
<evidence type="ECO:0000313" key="7">
    <source>
        <dbReference type="EMBL" id="CDZ96185.1"/>
    </source>
</evidence>
<name>A0A0F7SEG3_PHARH</name>
<comment type="similarity">
    <text evidence="1">Belongs to the NADH:flavin oxidoreductase/NADH oxidase family.</text>
</comment>
<keyword evidence="4" id="KW-0560">Oxidoreductase</keyword>
<dbReference type="InterPro" id="IPR051799">
    <property type="entry name" value="NADH_flavin_oxidoreductase"/>
</dbReference>
<dbReference type="InterPro" id="IPR001155">
    <property type="entry name" value="OxRdtase_FMN_N"/>
</dbReference>
<sequence length="424" mass="45764">MTVSPLSDSITFKKSGFVAKNRFLKSAMTERLCTFSQEDHGARGKSTPEYVRLYEEWGKGEIGVIVLGNIPIDRTALEAAGNIVIDKRSSFDPVENIKPVIEASKAHGSIIIGQLTHGGRQTSENINSQPLSASDIQCPSFAGMAFAEPKPASLEEIDAIVEGFAYGAEVLYKAGAHGAQLHGAHGYLLSQFLSARINKRTDDYGGSLENRMRIIIRIINEIKQRIPEDKFILSIKMNSADFADGGLTPEESSTVAQQLDKLGLDLIELSGGSYESMAFEHKKESTIKREGYFIEFAEHIRPHLTNAVLAVTGGFRGKAAMERAVAESSTDIIGLARPLTAEPCFCRDILSGAISEAKPNKVPTAVQTGTSIAQIGAIGHGKSIPDLSDEKSAQECLDAVMGKAPPKQKVDGHNTTEYAGQKEE</sequence>
<keyword evidence="2" id="KW-0285">Flavoprotein</keyword>
<evidence type="ECO:0000256" key="1">
    <source>
        <dbReference type="ARBA" id="ARBA00005979"/>
    </source>
</evidence>
<feature type="region of interest" description="Disordered" evidence="5">
    <location>
        <begin position="402"/>
        <end position="424"/>
    </location>
</feature>
<dbReference type="Gene3D" id="3.20.20.70">
    <property type="entry name" value="Aldolase class I"/>
    <property type="match status" value="1"/>
</dbReference>
<proteinExistence type="inferred from homology"/>
<dbReference type="InterPro" id="IPR013785">
    <property type="entry name" value="Aldolase_TIM"/>
</dbReference>
<evidence type="ECO:0000259" key="6">
    <source>
        <dbReference type="Pfam" id="PF00724"/>
    </source>
</evidence>
<feature type="domain" description="NADH:flavin oxidoreductase/NADH oxidase N-terminal" evidence="6">
    <location>
        <begin position="19"/>
        <end position="350"/>
    </location>
</feature>
<dbReference type="PANTHER" id="PTHR43656">
    <property type="entry name" value="BINDING OXIDOREDUCTASE, PUTATIVE (AFU_ORTHOLOGUE AFUA_2G08260)-RELATED"/>
    <property type="match status" value="1"/>
</dbReference>
<evidence type="ECO:0000256" key="3">
    <source>
        <dbReference type="ARBA" id="ARBA00022643"/>
    </source>
</evidence>
<dbReference type="GO" id="GO:0016491">
    <property type="term" value="F:oxidoreductase activity"/>
    <property type="evidence" value="ECO:0007669"/>
    <property type="project" value="UniProtKB-KW"/>
</dbReference>
<dbReference type="GO" id="GO:0010181">
    <property type="term" value="F:FMN binding"/>
    <property type="evidence" value="ECO:0007669"/>
    <property type="project" value="InterPro"/>
</dbReference>
<dbReference type="EMBL" id="LN483116">
    <property type="protein sequence ID" value="CDZ96185.1"/>
    <property type="molecule type" value="Genomic_DNA"/>
</dbReference>